<dbReference type="InterPro" id="IPR036259">
    <property type="entry name" value="MFS_trans_sf"/>
</dbReference>
<reference evidence="8" key="1">
    <citation type="submission" date="2021-02" db="EMBL/GenBank/DDBJ databases">
        <authorList>
            <person name="Nowell W R."/>
        </authorList>
    </citation>
    <scope>NUCLEOTIDE SEQUENCE</scope>
</reference>
<evidence type="ECO:0000313" key="8">
    <source>
        <dbReference type="EMBL" id="CAF0732431.1"/>
    </source>
</evidence>
<feature type="transmembrane region" description="Helical" evidence="7">
    <location>
        <begin position="254"/>
        <end position="276"/>
    </location>
</feature>
<evidence type="ECO:0000256" key="3">
    <source>
        <dbReference type="ARBA" id="ARBA00022448"/>
    </source>
</evidence>
<dbReference type="Proteomes" id="UP000663845">
    <property type="component" value="Unassembled WGS sequence"/>
</dbReference>
<evidence type="ECO:0000256" key="5">
    <source>
        <dbReference type="ARBA" id="ARBA00022989"/>
    </source>
</evidence>
<feature type="transmembrane region" description="Helical" evidence="7">
    <location>
        <begin position="163"/>
        <end position="185"/>
    </location>
</feature>
<accession>A0A813N4M6</accession>
<sequence>MHGKPVDTIVITSDTFDRVPKDRCFIVYISFIIHGLGCFLPWNLLFHSYEYFICCKFLGDDSDIYRQHFLSFCALAAILAALVTTGIGLFIGFHGDTKRRIVPSIVVLIIMFILQVLFAVFDARDSSGVFLCVTILNIVVIGAFIGLYLSSISGIVSYFPDRYVNAVVIGTSFGILIAICSRVAFKYYSNDARVIAIYFLVSAIITLLVCFDTYFAFPYSRLFRFYHTSIKIDLLHTTKGRLFQVPYGSVLKQIWIQCISIFLHYFSTVTLFPSILSQVQSAAPTFLLPNSNDARVIAIYFLVSAIITLLVCFDTYFAFPYSRLFRFYHTSIKIDLLHTTKGRLFQVPYGSVLKQIWIQCISIFLHYFSTVTLFPSILSQVQSAAPTFLLPNLQFIDAVVLINFGIFNLLGNFFAGCVKKPYSRWILFFVFVRAIAVLFTFLFINFEPYSRNNLPVLIHDDHIFMGLVMFFAFTHGYFNSMLQMLTTKSVEPYLSATSAVVLQLFIFAGCFCGIIGSFVYQFLATLL</sequence>
<evidence type="ECO:0000313" key="9">
    <source>
        <dbReference type="Proteomes" id="UP000663845"/>
    </source>
</evidence>
<feature type="transmembrane region" description="Helical" evidence="7">
    <location>
        <begin position="127"/>
        <end position="151"/>
    </location>
</feature>
<feature type="transmembrane region" description="Helical" evidence="7">
    <location>
        <begin position="464"/>
        <end position="482"/>
    </location>
</feature>
<dbReference type="InterPro" id="IPR002259">
    <property type="entry name" value="Eqnu_transpt"/>
</dbReference>
<keyword evidence="5 7" id="KW-1133">Transmembrane helix</keyword>
<feature type="transmembrane region" description="Helical" evidence="7">
    <location>
        <begin position="425"/>
        <end position="444"/>
    </location>
</feature>
<proteinExistence type="inferred from homology"/>
<dbReference type="GO" id="GO:0005337">
    <property type="term" value="F:nucleoside transmembrane transporter activity"/>
    <property type="evidence" value="ECO:0007669"/>
    <property type="project" value="InterPro"/>
</dbReference>
<feature type="transmembrane region" description="Helical" evidence="7">
    <location>
        <begin position="101"/>
        <end position="121"/>
    </location>
</feature>
<feature type="transmembrane region" description="Helical" evidence="7">
    <location>
        <begin position="69"/>
        <end position="94"/>
    </location>
</feature>
<dbReference type="SUPFAM" id="SSF103473">
    <property type="entry name" value="MFS general substrate transporter"/>
    <property type="match status" value="1"/>
</dbReference>
<evidence type="ECO:0000256" key="6">
    <source>
        <dbReference type="ARBA" id="ARBA00023136"/>
    </source>
</evidence>
<keyword evidence="3" id="KW-0813">Transport</keyword>
<keyword evidence="6 7" id="KW-0472">Membrane</keyword>
<feature type="transmembrane region" description="Helical" evidence="7">
    <location>
        <begin position="197"/>
        <end position="217"/>
    </location>
</feature>
<dbReference type="PANTHER" id="PTHR10332">
    <property type="entry name" value="EQUILIBRATIVE NUCLEOSIDE TRANSPORTER"/>
    <property type="match status" value="1"/>
</dbReference>
<feature type="transmembrane region" description="Helical" evidence="7">
    <location>
        <begin position="494"/>
        <end position="523"/>
    </location>
</feature>
<name>A0A813N4M6_9BILA</name>
<evidence type="ECO:0000256" key="1">
    <source>
        <dbReference type="ARBA" id="ARBA00004141"/>
    </source>
</evidence>
<evidence type="ECO:0000256" key="4">
    <source>
        <dbReference type="ARBA" id="ARBA00022692"/>
    </source>
</evidence>
<dbReference type="GO" id="GO:0005886">
    <property type="term" value="C:plasma membrane"/>
    <property type="evidence" value="ECO:0007669"/>
    <property type="project" value="TreeGrafter"/>
</dbReference>
<dbReference type="AlphaFoldDB" id="A0A813N4M6"/>
<feature type="transmembrane region" description="Helical" evidence="7">
    <location>
        <begin position="25"/>
        <end position="49"/>
    </location>
</feature>
<protein>
    <recommendedName>
        <fullName evidence="10">Equilibrative nucleoside transporter 1</fullName>
    </recommendedName>
</protein>
<comment type="caution">
    <text evidence="8">The sequence shown here is derived from an EMBL/GenBank/DDBJ whole genome shotgun (WGS) entry which is preliminary data.</text>
</comment>
<organism evidence="8 9">
    <name type="scientific">Adineta steineri</name>
    <dbReference type="NCBI Taxonomy" id="433720"/>
    <lineage>
        <taxon>Eukaryota</taxon>
        <taxon>Metazoa</taxon>
        <taxon>Spiralia</taxon>
        <taxon>Gnathifera</taxon>
        <taxon>Rotifera</taxon>
        <taxon>Eurotatoria</taxon>
        <taxon>Bdelloidea</taxon>
        <taxon>Adinetida</taxon>
        <taxon>Adinetidae</taxon>
        <taxon>Adineta</taxon>
    </lineage>
</organism>
<gene>
    <name evidence="8" type="ORF">JYZ213_LOCUS1299</name>
</gene>
<comment type="similarity">
    <text evidence="2">Belongs to the SLC29A/ENT transporter (TC 2.A.57) family.</text>
</comment>
<feature type="transmembrane region" description="Helical" evidence="7">
    <location>
        <begin position="398"/>
        <end position="418"/>
    </location>
</feature>
<evidence type="ECO:0000256" key="7">
    <source>
        <dbReference type="SAM" id="Phobius"/>
    </source>
</evidence>
<dbReference type="PANTHER" id="PTHR10332:SF80">
    <property type="entry name" value="EQUILIBRATIVE NUCLEOSIDE TRANSPORTER 2, ISOFORM A"/>
    <property type="match status" value="1"/>
</dbReference>
<evidence type="ECO:0000256" key="2">
    <source>
        <dbReference type="ARBA" id="ARBA00007965"/>
    </source>
</evidence>
<keyword evidence="4 7" id="KW-0812">Transmembrane</keyword>
<feature type="transmembrane region" description="Helical" evidence="7">
    <location>
        <begin position="296"/>
        <end position="319"/>
    </location>
</feature>
<dbReference type="EMBL" id="CAJNOG010000006">
    <property type="protein sequence ID" value="CAF0732431.1"/>
    <property type="molecule type" value="Genomic_DNA"/>
</dbReference>
<evidence type="ECO:0008006" key="10">
    <source>
        <dbReference type="Google" id="ProtNLM"/>
    </source>
</evidence>
<comment type="subcellular location">
    <subcellularLocation>
        <location evidence="1">Membrane</location>
        <topology evidence="1">Multi-pass membrane protein</topology>
    </subcellularLocation>
</comment>
<dbReference type="Pfam" id="PF01733">
    <property type="entry name" value="Nucleoside_tran"/>
    <property type="match status" value="2"/>
</dbReference>